<comment type="similarity">
    <text evidence="1">Belongs to the PstS family.</text>
</comment>
<feature type="compositionally biased region" description="Basic residues" evidence="2">
    <location>
        <begin position="247"/>
        <end position="259"/>
    </location>
</feature>
<feature type="compositionally biased region" description="Basic and acidic residues" evidence="2">
    <location>
        <begin position="277"/>
        <end position="290"/>
    </location>
</feature>
<evidence type="ECO:0000256" key="3">
    <source>
        <dbReference type="SAM" id="SignalP"/>
    </source>
</evidence>
<dbReference type="Pfam" id="PF12849">
    <property type="entry name" value="PBP_like_2"/>
    <property type="match status" value="1"/>
</dbReference>
<reference evidence="5" key="2">
    <citation type="submission" date="2006-03" db="EMBL/GenBank/DDBJ databases">
        <title>Cloning and preliminary characterization of the glnR operon in Amycolatopsis mediterranei U32.</title>
        <authorList>
            <person name="Yu H."/>
            <person name="Jiang W."/>
            <person name="Zhao G."/>
        </authorList>
    </citation>
    <scope>NUCLEOTIDE SEQUENCE</scope>
</reference>
<organism evidence="5">
    <name type="scientific">Amycolatopsis mediterranei</name>
    <name type="common">Nocardia mediterranei</name>
    <dbReference type="NCBI Taxonomy" id="33910"/>
    <lineage>
        <taxon>Bacteria</taxon>
        <taxon>Bacillati</taxon>
        <taxon>Actinomycetota</taxon>
        <taxon>Actinomycetes</taxon>
        <taxon>Pseudonocardiales</taxon>
        <taxon>Pseudonocardiaceae</taxon>
        <taxon>Amycolatopsis</taxon>
    </lineage>
</organism>
<sequence length="382" mass="41098">MKIMRPLSAVGIVASAALVLAACGSDPAATNSSSSNSASAPAATGTADVECGGKSPLSAEGSSAQKNAIDIFTQQYSKKCAGQQVNYNPSGSGAGVKQFNANQIDFGGSDSPIKDADAAAAKARCASDAWNIPLVVGPIAVAYKLSGVDKLTLTPSVTAKIFSGGITKWNDPAIKAVKGNESLNLPDKPIQVVSRADESGTTDNFQKYLGAAAKADWTKGAGKKFNGGVRQRCAGLQWRRDRGEGLRRRHHLRRGRVRQGRPDPRPDRQRLRRRRAQRGERGEVPRRGEVPQRGLQRPRARPQRHLRQQHPGRLPTAADDLRDRLLEVRERGRREGRQGVPDGGRHRRPAAAVRQGLRSDPAVAADQGPDRGQGHLLTWHCD</sequence>
<dbReference type="Gene3D" id="3.40.190.10">
    <property type="entry name" value="Periplasmic binding protein-like II"/>
    <property type="match status" value="2"/>
</dbReference>
<evidence type="ECO:0000256" key="2">
    <source>
        <dbReference type="SAM" id="MobiDB-lite"/>
    </source>
</evidence>
<protein>
    <submittedName>
        <fullName evidence="5">Putative phosphate ABC transporter</fullName>
    </submittedName>
</protein>
<dbReference type="AlphaFoldDB" id="Q1W670"/>
<evidence type="ECO:0000313" key="5">
    <source>
        <dbReference type="EMBL" id="ABD92694.1"/>
    </source>
</evidence>
<feature type="signal peptide" evidence="3">
    <location>
        <begin position="1"/>
        <end position="21"/>
    </location>
</feature>
<feature type="compositionally biased region" description="Basic and acidic residues" evidence="2">
    <location>
        <begin position="260"/>
        <end position="269"/>
    </location>
</feature>
<feature type="region of interest" description="Disordered" evidence="2">
    <location>
        <begin position="244"/>
        <end position="382"/>
    </location>
</feature>
<feature type="chain" id="PRO_5039176587" evidence="3">
    <location>
        <begin position="22"/>
        <end position="382"/>
    </location>
</feature>
<name>Q1W670_AMYMD</name>
<evidence type="ECO:0000259" key="4">
    <source>
        <dbReference type="Pfam" id="PF12849"/>
    </source>
</evidence>
<dbReference type="CDD" id="cd13565">
    <property type="entry name" value="PBP2_PstS"/>
    <property type="match status" value="1"/>
</dbReference>
<dbReference type="PANTHER" id="PTHR42996:SF1">
    <property type="entry name" value="PHOSPHATE-BINDING PROTEIN PSTS"/>
    <property type="match status" value="1"/>
</dbReference>
<proteinExistence type="inferred from homology"/>
<feature type="domain" description="PBP" evidence="4">
    <location>
        <begin position="46"/>
        <end position="219"/>
    </location>
</feature>
<dbReference type="EMBL" id="DQ432066">
    <property type="protein sequence ID" value="ABD92694.1"/>
    <property type="molecule type" value="Genomic_DNA"/>
</dbReference>
<dbReference type="InterPro" id="IPR024370">
    <property type="entry name" value="PBP_domain"/>
</dbReference>
<keyword evidence="3" id="KW-0732">Signal</keyword>
<evidence type="ECO:0000256" key="1">
    <source>
        <dbReference type="ARBA" id="ARBA00008725"/>
    </source>
</evidence>
<dbReference type="PANTHER" id="PTHR42996">
    <property type="entry name" value="PHOSPHATE-BINDING PROTEIN PSTS"/>
    <property type="match status" value="1"/>
</dbReference>
<feature type="compositionally biased region" description="Basic and acidic residues" evidence="2">
    <location>
        <begin position="319"/>
        <end position="337"/>
    </location>
</feature>
<dbReference type="InterPro" id="IPR050962">
    <property type="entry name" value="Phosphate-bind_PstS"/>
</dbReference>
<accession>Q1W670</accession>
<feature type="compositionally biased region" description="Basic residues" evidence="2">
    <location>
        <begin position="296"/>
        <end position="310"/>
    </location>
</feature>
<dbReference type="PROSITE" id="PS51257">
    <property type="entry name" value="PROKAR_LIPOPROTEIN"/>
    <property type="match status" value="1"/>
</dbReference>
<reference evidence="5" key="1">
    <citation type="journal article" date="2006" name="Acta Biochim. Biophys. Sin.">
        <title>Identification and characterization of glnA promoter and its corresponding trans-regulatory protein GlnR in the rifamycin SV producing actinomycete, Amycolatopsis mediterranei U32.</title>
        <authorList>
            <person name="Yu H."/>
            <person name="Peng W.T."/>
            <person name="Liu Y."/>
            <person name="Wu T."/>
            <person name="Yao Y.F."/>
            <person name="Cui M.X."/>
            <person name="Jiang W.H."/>
            <person name="Zhao G.P."/>
        </authorList>
    </citation>
    <scope>NUCLEOTIDE SEQUENCE</scope>
</reference>
<dbReference type="SUPFAM" id="SSF53850">
    <property type="entry name" value="Periplasmic binding protein-like II"/>
    <property type="match status" value="1"/>
</dbReference>